<dbReference type="InterPro" id="IPR006059">
    <property type="entry name" value="SBP"/>
</dbReference>
<evidence type="ECO:0000313" key="9">
    <source>
        <dbReference type="Proteomes" id="UP000824229"/>
    </source>
</evidence>
<comment type="caution">
    <text evidence="8">The sequence shown here is derived from an EMBL/GenBank/DDBJ whole genome shotgun (WGS) entry which is preliminary data.</text>
</comment>
<feature type="region of interest" description="Disordered" evidence="6">
    <location>
        <begin position="29"/>
        <end position="49"/>
    </location>
</feature>
<dbReference type="Gene3D" id="3.40.190.10">
    <property type="entry name" value="Periplasmic binding protein-like II"/>
    <property type="match status" value="2"/>
</dbReference>
<dbReference type="AlphaFoldDB" id="A0A9E2NMC0"/>
<keyword evidence="4" id="KW-0564">Palmitate</keyword>
<name>A0A9E2NMC0_9FIRM</name>
<evidence type="ECO:0000256" key="5">
    <source>
        <dbReference type="ARBA" id="ARBA00023288"/>
    </source>
</evidence>
<feature type="signal peptide" evidence="7">
    <location>
        <begin position="1"/>
        <end position="18"/>
    </location>
</feature>
<evidence type="ECO:0000256" key="4">
    <source>
        <dbReference type="ARBA" id="ARBA00023139"/>
    </source>
</evidence>
<keyword evidence="3" id="KW-0472">Membrane</keyword>
<feature type="compositionally biased region" description="Basic and acidic residues" evidence="6">
    <location>
        <begin position="37"/>
        <end position="49"/>
    </location>
</feature>
<evidence type="ECO:0000256" key="2">
    <source>
        <dbReference type="ARBA" id="ARBA00022729"/>
    </source>
</evidence>
<keyword evidence="5" id="KW-0449">Lipoprotein</keyword>
<keyword evidence="1" id="KW-1003">Cell membrane</keyword>
<reference evidence="8" key="1">
    <citation type="journal article" date="2021" name="PeerJ">
        <title>Extensive microbial diversity within the chicken gut microbiome revealed by metagenomics and culture.</title>
        <authorList>
            <person name="Gilroy R."/>
            <person name="Ravi A."/>
            <person name="Getino M."/>
            <person name="Pursley I."/>
            <person name="Horton D.L."/>
            <person name="Alikhan N.F."/>
            <person name="Baker D."/>
            <person name="Gharbi K."/>
            <person name="Hall N."/>
            <person name="Watson M."/>
            <person name="Adriaenssens E.M."/>
            <person name="Foster-Nyarko E."/>
            <person name="Jarju S."/>
            <person name="Secka A."/>
            <person name="Antonio M."/>
            <person name="Oren A."/>
            <person name="Chaudhuri R.R."/>
            <person name="La Ragione R."/>
            <person name="Hildebrand F."/>
            <person name="Pallen M.J."/>
        </authorList>
    </citation>
    <scope>NUCLEOTIDE SEQUENCE</scope>
    <source>
        <strain evidence="8">B5-657</strain>
    </source>
</reference>
<protein>
    <submittedName>
        <fullName evidence="8">Extracellular solute-binding protein</fullName>
    </submittedName>
</protein>
<feature type="chain" id="PRO_5038365776" evidence="7">
    <location>
        <begin position="19"/>
        <end position="552"/>
    </location>
</feature>
<dbReference type="PROSITE" id="PS51257">
    <property type="entry name" value="PROKAR_LIPOPROTEIN"/>
    <property type="match status" value="1"/>
</dbReference>
<evidence type="ECO:0000313" key="8">
    <source>
        <dbReference type="EMBL" id="MBU3805171.1"/>
    </source>
</evidence>
<gene>
    <name evidence="8" type="ORF">H9872_10530</name>
</gene>
<dbReference type="SUPFAM" id="SSF53850">
    <property type="entry name" value="Periplasmic binding protein-like II"/>
    <property type="match status" value="1"/>
</dbReference>
<dbReference type="Pfam" id="PF01547">
    <property type="entry name" value="SBP_bac_1"/>
    <property type="match status" value="1"/>
</dbReference>
<evidence type="ECO:0000256" key="7">
    <source>
        <dbReference type="SAM" id="SignalP"/>
    </source>
</evidence>
<reference evidence="8" key="2">
    <citation type="submission" date="2021-04" db="EMBL/GenBank/DDBJ databases">
        <authorList>
            <person name="Gilroy R."/>
        </authorList>
    </citation>
    <scope>NUCLEOTIDE SEQUENCE</scope>
    <source>
        <strain evidence="8">B5-657</strain>
    </source>
</reference>
<dbReference type="InterPro" id="IPR050490">
    <property type="entry name" value="Bact_solute-bd_prot1"/>
</dbReference>
<proteinExistence type="predicted"/>
<dbReference type="PANTHER" id="PTHR43649:SF33">
    <property type="entry name" value="POLYGALACTURONAN_RHAMNOGALACTURONAN-BINDING PROTEIN YTCQ"/>
    <property type="match status" value="1"/>
</dbReference>
<sequence>MKLKKLIAIFLSMSMVFAVGCSKTTMGISENNSSNESLKEAESSNKDNNLDYLNNDSQFPIVNEPITIKIMANMTEVMPEYDTVTVWKEYEKMTGIKIEWESVGSQSIKEKVKLAFASNEMPDAFLKCKISNSDLLRFGEQGMLLDLAPYLEEYAPNIWAFINENEEVKKGITFPNGAIYGIPAGIETPAVKVSKKIFINKTWMDKLGLKMPTTTQEFYEVLKAFKEKDPNGNNLADEIPFSSDNLTNLYDVLRGSFGLGNRGTAQQLVDFDETTQGVRFIPTAPEYKECMEYMNQLYSEGLIDYEIFTMNASQFIGKASQNLIGCFVGPNMALLPTELEENYVGLEVALKGPNGDQLYAPLRTGIHSTGAFVIPTSNQYPEATLRWIDYFFSDEGSLMYHYGIEGETYEKKEDGTYDFIQSVYDEIGGNNSFDSVVSKYVSYAGGNNPTIIKEPFFAGAEMQPIPYQAALNMMPFVPEEVWPDFTFTLEENERLSVVKTDLNKYFSQMRTEFISGKTSLDTWDNYLQQMEKMGLQEFMQLYNQAYERYIAD</sequence>
<keyword evidence="2 7" id="KW-0732">Signal</keyword>
<evidence type="ECO:0000256" key="6">
    <source>
        <dbReference type="SAM" id="MobiDB-lite"/>
    </source>
</evidence>
<accession>A0A9E2NMC0</accession>
<evidence type="ECO:0000256" key="3">
    <source>
        <dbReference type="ARBA" id="ARBA00023136"/>
    </source>
</evidence>
<dbReference type="EMBL" id="JAHLFQ010000248">
    <property type="protein sequence ID" value="MBU3805171.1"/>
    <property type="molecule type" value="Genomic_DNA"/>
</dbReference>
<dbReference type="PANTHER" id="PTHR43649">
    <property type="entry name" value="ARABINOSE-BINDING PROTEIN-RELATED"/>
    <property type="match status" value="1"/>
</dbReference>
<evidence type="ECO:0000256" key="1">
    <source>
        <dbReference type="ARBA" id="ARBA00022475"/>
    </source>
</evidence>
<organism evidence="8 9">
    <name type="scientific">Candidatus Cellulosilyticum pullistercoris</name>
    <dbReference type="NCBI Taxonomy" id="2838521"/>
    <lineage>
        <taxon>Bacteria</taxon>
        <taxon>Bacillati</taxon>
        <taxon>Bacillota</taxon>
        <taxon>Clostridia</taxon>
        <taxon>Lachnospirales</taxon>
        <taxon>Cellulosilyticaceae</taxon>
        <taxon>Cellulosilyticum</taxon>
    </lineage>
</organism>
<dbReference type="Proteomes" id="UP000824229">
    <property type="component" value="Unassembled WGS sequence"/>
</dbReference>